<evidence type="ECO:0000313" key="7">
    <source>
        <dbReference type="Proteomes" id="UP001215827"/>
    </source>
</evidence>
<evidence type="ECO:0000256" key="3">
    <source>
        <dbReference type="ARBA" id="ARBA00022801"/>
    </source>
</evidence>
<gene>
    <name evidence="6" type="ORF">P7228_07155</name>
</gene>
<evidence type="ECO:0000259" key="5">
    <source>
        <dbReference type="PROSITE" id="PS51935"/>
    </source>
</evidence>
<name>A0ABY8FV08_9SPHN</name>
<accession>A0ABY8FV08</accession>
<dbReference type="InterPro" id="IPR038765">
    <property type="entry name" value="Papain-like_cys_pep_sf"/>
</dbReference>
<reference evidence="6 7" key="1">
    <citation type="submission" date="2023-03" db="EMBL/GenBank/DDBJ databases">
        <title>Altererythrobacter sp. CAU 1644 isolated from sand.</title>
        <authorList>
            <person name="Kim W."/>
        </authorList>
    </citation>
    <scope>NUCLEOTIDE SEQUENCE [LARGE SCALE GENOMIC DNA]</scope>
    <source>
        <strain evidence="6 7">CAU 1644</strain>
    </source>
</reference>
<dbReference type="SUPFAM" id="SSF54001">
    <property type="entry name" value="Cysteine proteinases"/>
    <property type="match status" value="1"/>
</dbReference>
<dbReference type="InterPro" id="IPR000064">
    <property type="entry name" value="NLP_P60_dom"/>
</dbReference>
<dbReference type="Proteomes" id="UP001215827">
    <property type="component" value="Chromosome"/>
</dbReference>
<sequence length="136" mass="14778">MTPGQRLAKEAAALIGTRFRLNGRQPEYGLDCVGLLVVALTRAEVTVSDPVGYALRNLSIEPWLNCAKASSLTDARGPVIAGDILLVVPGAAQSHILIAESERSFVHAHAGLGKIVRHAADLPWPILRHWRLDRQF</sequence>
<dbReference type="RefSeq" id="WP_278017522.1">
    <property type="nucleotide sequence ID" value="NZ_CP121106.1"/>
</dbReference>
<evidence type="ECO:0000256" key="2">
    <source>
        <dbReference type="ARBA" id="ARBA00022670"/>
    </source>
</evidence>
<keyword evidence="3" id="KW-0378">Hydrolase</keyword>
<protein>
    <recommendedName>
        <fullName evidence="5">NlpC/P60 domain-containing protein</fullName>
    </recommendedName>
</protein>
<evidence type="ECO:0000313" key="6">
    <source>
        <dbReference type="EMBL" id="WFL78833.1"/>
    </source>
</evidence>
<dbReference type="Gene3D" id="3.90.1720.10">
    <property type="entry name" value="endopeptidase domain like (from Nostoc punctiforme)"/>
    <property type="match status" value="1"/>
</dbReference>
<dbReference type="EMBL" id="CP121106">
    <property type="protein sequence ID" value="WFL78833.1"/>
    <property type="molecule type" value="Genomic_DNA"/>
</dbReference>
<keyword evidence="2" id="KW-0645">Protease</keyword>
<evidence type="ECO:0000256" key="4">
    <source>
        <dbReference type="ARBA" id="ARBA00022807"/>
    </source>
</evidence>
<organism evidence="6 7">
    <name type="scientific">Altererythrobacter arenosus</name>
    <dbReference type="NCBI Taxonomy" id="3032592"/>
    <lineage>
        <taxon>Bacteria</taxon>
        <taxon>Pseudomonadati</taxon>
        <taxon>Pseudomonadota</taxon>
        <taxon>Alphaproteobacteria</taxon>
        <taxon>Sphingomonadales</taxon>
        <taxon>Erythrobacteraceae</taxon>
        <taxon>Altererythrobacter</taxon>
    </lineage>
</organism>
<keyword evidence="7" id="KW-1185">Reference proteome</keyword>
<dbReference type="PROSITE" id="PS51935">
    <property type="entry name" value="NLPC_P60"/>
    <property type="match status" value="1"/>
</dbReference>
<feature type="domain" description="NlpC/P60" evidence="5">
    <location>
        <begin position="1"/>
        <end position="136"/>
    </location>
</feature>
<evidence type="ECO:0000256" key="1">
    <source>
        <dbReference type="ARBA" id="ARBA00007074"/>
    </source>
</evidence>
<proteinExistence type="inferred from homology"/>
<comment type="similarity">
    <text evidence="1">Belongs to the peptidase C40 family.</text>
</comment>
<keyword evidence="4" id="KW-0788">Thiol protease</keyword>